<dbReference type="PANTHER" id="PTHR44170:SF18">
    <property type="entry name" value="CONTACTIN 3B-RELATED"/>
    <property type="match status" value="1"/>
</dbReference>
<keyword evidence="11" id="KW-0449">Lipoprotein</keyword>
<evidence type="ECO:0000256" key="6">
    <source>
        <dbReference type="ARBA" id="ARBA00022737"/>
    </source>
</evidence>
<feature type="domain" description="Ig-like" evidence="15">
    <location>
        <begin position="94"/>
        <end position="180"/>
    </location>
</feature>
<feature type="domain" description="Fibronectin type-III" evidence="16">
    <location>
        <begin position="773"/>
        <end position="869"/>
    </location>
</feature>
<dbReference type="FunFam" id="2.60.40.10:FF:000004">
    <property type="entry name" value="DCC isoform 1"/>
    <property type="match status" value="2"/>
</dbReference>
<evidence type="ECO:0000256" key="9">
    <source>
        <dbReference type="ARBA" id="ARBA00023157"/>
    </source>
</evidence>
<feature type="domain" description="Ig-like" evidence="15">
    <location>
        <begin position="290"/>
        <end position="376"/>
    </location>
</feature>
<dbReference type="InterPro" id="IPR003599">
    <property type="entry name" value="Ig_sub"/>
</dbReference>
<evidence type="ECO:0000313" key="18">
    <source>
        <dbReference type="Proteomes" id="UP000314980"/>
    </source>
</evidence>
<dbReference type="PROSITE" id="PS50835">
    <property type="entry name" value="IG_LIKE"/>
    <property type="match status" value="5"/>
</dbReference>
<keyword evidence="9" id="KW-1015">Disulfide bond</keyword>
<dbReference type="SMART" id="SM00408">
    <property type="entry name" value="IGc2"/>
    <property type="match status" value="5"/>
</dbReference>
<dbReference type="SMART" id="SM00060">
    <property type="entry name" value="FN3"/>
    <property type="match status" value="3"/>
</dbReference>
<dbReference type="AlphaFoldDB" id="A0A4W6C9L1"/>
<dbReference type="FunFam" id="2.60.40.10:FF:000052">
    <property type="entry name" value="Contactin 1"/>
    <property type="match status" value="1"/>
</dbReference>
<evidence type="ECO:0000256" key="4">
    <source>
        <dbReference type="ARBA" id="ARBA00022622"/>
    </source>
</evidence>
<keyword evidence="5" id="KW-0732">Signal</keyword>
<dbReference type="Pfam" id="PF13927">
    <property type="entry name" value="Ig_3"/>
    <property type="match status" value="2"/>
</dbReference>
<keyword evidence="12" id="KW-0393">Immunoglobulin domain</keyword>
<dbReference type="GO" id="GO:0007420">
    <property type="term" value="P:brain development"/>
    <property type="evidence" value="ECO:0007669"/>
    <property type="project" value="TreeGrafter"/>
</dbReference>
<gene>
    <name evidence="17" type="primary">cntn3a.1</name>
</gene>
<evidence type="ECO:0000256" key="7">
    <source>
        <dbReference type="ARBA" id="ARBA00022889"/>
    </source>
</evidence>
<dbReference type="FunFam" id="2.60.40.10:FF:000028">
    <property type="entry name" value="Neuronal cell adhesion molecule"/>
    <property type="match status" value="1"/>
</dbReference>
<dbReference type="InterPro" id="IPR007110">
    <property type="entry name" value="Ig-like_dom"/>
</dbReference>
<keyword evidence="7" id="KW-0130">Cell adhesion</keyword>
<sequence>LFRLNAIGMTKHREPQFLPLRTFCCVSCACIHRWKLNDSFILPRPGSRYTLMGGNLHISHLNKEEDVGIYQCLASNSFGTIVSREASLHIAYLENFKTQRRNPVRVREGQGVVLLCGPPPHSGELTFTWIFNEYPSFVIQDTRRFVSQKTGNLYIAKVEPSDVGNYTCVVTNTVTKNSVQGPPTPLVLRVDGVMGEYEPKIEVQFPEVVPVAKSSTVKLECFALGNPVPTISWRRVDGASFGRKVDINKASGVLEIPYFQQEDAGIYECVAENSRGRNSVKGKLSFYAAPHLTEKPQDVQKTIDDTLVWECKASAKPKPSYRWLKNGEPLDPMEQDRVQANNGVLTIGSLNLADIGMYQCVAENKHGRIFTNAELRVVAIAPDFSQNLLKAQTLARQGGDILIECKPRMSPRGVISWRKGKEALRESHRVTVLDNGSLRISNVTKMDAGLYTCVARNQFGVASSAGSLLVKEQTVITSPAGHLDVTVGESIVLPCQVSHDPTLDLKFTWFFNEQLIHFGSHGAYFEKRSAGDIMIRNIQLRHAGKYTCAVQTKVDSVSIATDVVVRGPPGPPVDCQVTEMTETTASLSWGPGMDNHSPILSYTIQARTPFSLGWQAVTTVPELLGGKQLSATVTDLSPWVEYEFRVLATNSIGTGEPSKPSKKARTKEMVTPARVNGGGGGRSELVITWEPVPEELQSGPGFGYVVAFRPLGAQGWMQAAVTSPDASRYVFKNESIPPFSPYQVKVGVYNNKGEGPFSPVTTIHSAEEEPSRAPGRVRARSVSASEVEVTWKPLAWSNNRRRILGYELRYWGKKEKQDTASVIRTVGNKTSVLIKDLEGSSTYYMSLRAYNSAGVGPQSIIVNVTTKKPRKDSQDIAGTDCVWFCASFSLSSSYLLSFLRVHCFVSWHCTNVNRVTIGDLTCRPSWQMMRCFQLRNNSLKTSANSPLHLGSAVRLLVILWLVCTSPTSVK</sequence>
<keyword evidence="18" id="KW-1185">Reference proteome</keyword>
<reference evidence="18" key="1">
    <citation type="submission" date="2015-09" db="EMBL/GenBank/DDBJ databases">
        <authorList>
            <person name="Sai Rama Sridatta P."/>
        </authorList>
    </citation>
    <scope>NUCLEOTIDE SEQUENCE [LARGE SCALE GENOMIC DNA]</scope>
</reference>
<dbReference type="SUPFAM" id="SSF48726">
    <property type="entry name" value="Immunoglobulin"/>
    <property type="match status" value="6"/>
</dbReference>
<evidence type="ECO:0000259" key="15">
    <source>
        <dbReference type="PROSITE" id="PS50835"/>
    </source>
</evidence>
<dbReference type="GO" id="GO:0007411">
    <property type="term" value="P:axon guidance"/>
    <property type="evidence" value="ECO:0007669"/>
    <property type="project" value="TreeGrafter"/>
</dbReference>
<dbReference type="GO" id="GO:0098552">
    <property type="term" value="C:side of membrane"/>
    <property type="evidence" value="ECO:0007669"/>
    <property type="project" value="UniProtKB-KW"/>
</dbReference>
<evidence type="ECO:0000256" key="11">
    <source>
        <dbReference type="ARBA" id="ARBA00023288"/>
    </source>
</evidence>
<keyword evidence="3" id="KW-1003">Cell membrane</keyword>
<comment type="subcellular location">
    <subcellularLocation>
        <location evidence="1">Cell membrane</location>
        <topology evidence="1">Lipid-anchor</topology>
        <topology evidence="1">GPI-anchor</topology>
    </subcellularLocation>
</comment>
<evidence type="ECO:0000256" key="2">
    <source>
        <dbReference type="ARBA" id="ARBA00009812"/>
    </source>
</evidence>
<dbReference type="FunFam" id="2.60.40.10:FF:000047">
    <property type="entry name" value="Contactin 1"/>
    <property type="match status" value="1"/>
</dbReference>
<dbReference type="InterPro" id="IPR013783">
    <property type="entry name" value="Ig-like_fold"/>
</dbReference>
<feature type="domain" description="Ig-like" evidence="15">
    <location>
        <begin position="199"/>
        <end position="285"/>
    </location>
</feature>
<evidence type="ECO:0000256" key="10">
    <source>
        <dbReference type="ARBA" id="ARBA00023180"/>
    </source>
</evidence>
<evidence type="ECO:0000256" key="1">
    <source>
        <dbReference type="ARBA" id="ARBA00004609"/>
    </source>
</evidence>
<evidence type="ECO:0000256" key="8">
    <source>
        <dbReference type="ARBA" id="ARBA00023136"/>
    </source>
</evidence>
<evidence type="ECO:0000313" key="17">
    <source>
        <dbReference type="Ensembl" id="ENSLCAP00010007838.1"/>
    </source>
</evidence>
<evidence type="ECO:0000259" key="16">
    <source>
        <dbReference type="PROSITE" id="PS50853"/>
    </source>
</evidence>
<comment type="similarity">
    <text evidence="2">Belongs to the immunoglobulin superfamily. Contactin family.</text>
</comment>
<dbReference type="InterPro" id="IPR036179">
    <property type="entry name" value="Ig-like_dom_sf"/>
</dbReference>
<dbReference type="GO" id="GO:0030424">
    <property type="term" value="C:axon"/>
    <property type="evidence" value="ECO:0007669"/>
    <property type="project" value="TreeGrafter"/>
</dbReference>
<keyword evidence="8" id="KW-0472">Membrane</keyword>
<dbReference type="SUPFAM" id="SSF49265">
    <property type="entry name" value="Fibronectin type III"/>
    <property type="match status" value="2"/>
</dbReference>
<dbReference type="Gene3D" id="2.60.40.10">
    <property type="entry name" value="Immunoglobulins"/>
    <property type="match status" value="9"/>
</dbReference>
<dbReference type="InterPro" id="IPR003598">
    <property type="entry name" value="Ig_sub2"/>
</dbReference>
<dbReference type="InterPro" id="IPR036116">
    <property type="entry name" value="FN3_sf"/>
</dbReference>
<dbReference type="PANTHER" id="PTHR44170">
    <property type="entry name" value="PROTEIN SIDEKICK"/>
    <property type="match status" value="1"/>
</dbReference>
<evidence type="ECO:0000256" key="14">
    <source>
        <dbReference type="SAM" id="MobiDB-lite"/>
    </source>
</evidence>
<feature type="domain" description="Ig-like" evidence="15">
    <location>
        <begin position="488"/>
        <end position="558"/>
    </location>
</feature>
<dbReference type="PROSITE" id="PS50853">
    <property type="entry name" value="FN3"/>
    <property type="match status" value="3"/>
</dbReference>
<evidence type="ECO:0000256" key="3">
    <source>
        <dbReference type="ARBA" id="ARBA00022475"/>
    </source>
</evidence>
<name>A0A4W6C9L1_LATCA</name>
<feature type="domain" description="Fibronectin type-III" evidence="16">
    <location>
        <begin position="671"/>
        <end position="768"/>
    </location>
</feature>
<dbReference type="CDD" id="cd00063">
    <property type="entry name" value="FN3"/>
    <property type="match status" value="3"/>
</dbReference>
<reference evidence="17" key="2">
    <citation type="submission" date="2025-08" db="UniProtKB">
        <authorList>
            <consortium name="Ensembl"/>
        </authorList>
    </citation>
    <scope>IDENTIFICATION</scope>
</reference>
<evidence type="ECO:0000256" key="12">
    <source>
        <dbReference type="ARBA" id="ARBA00023319"/>
    </source>
</evidence>
<feature type="domain" description="Fibronectin type-III" evidence="16">
    <location>
        <begin position="571"/>
        <end position="669"/>
    </location>
</feature>
<keyword evidence="4" id="KW-0336">GPI-anchor</keyword>
<feature type="domain" description="Ig-like" evidence="15">
    <location>
        <begin position="382"/>
        <end position="477"/>
    </location>
</feature>
<dbReference type="GO" id="GO:0098632">
    <property type="term" value="F:cell-cell adhesion mediator activity"/>
    <property type="evidence" value="ECO:0007669"/>
    <property type="project" value="TreeGrafter"/>
</dbReference>
<dbReference type="Pfam" id="PF00041">
    <property type="entry name" value="fn3"/>
    <property type="match status" value="2"/>
</dbReference>
<evidence type="ECO:0000256" key="13">
    <source>
        <dbReference type="ARBA" id="ARBA00038703"/>
    </source>
</evidence>
<accession>A0A4W6C9L1</accession>
<keyword evidence="6" id="KW-0677">Repeat</keyword>
<dbReference type="InterPro" id="IPR003961">
    <property type="entry name" value="FN3_dom"/>
</dbReference>
<dbReference type="FunFam" id="2.60.40.10:FF:000005">
    <property type="entry name" value="Neuronal cell adhesion molecule"/>
    <property type="match status" value="1"/>
</dbReference>
<feature type="region of interest" description="Disordered" evidence="14">
    <location>
        <begin position="654"/>
        <end position="677"/>
    </location>
</feature>
<evidence type="ECO:0000256" key="5">
    <source>
        <dbReference type="ARBA" id="ARBA00022729"/>
    </source>
</evidence>
<dbReference type="GO" id="GO:0005886">
    <property type="term" value="C:plasma membrane"/>
    <property type="evidence" value="ECO:0007669"/>
    <property type="project" value="UniProtKB-SubCell"/>
</dbReference>
<dbReference type="Ensembl" id="ENSLCAT00010008028.1">
    <property type="protein sequence ID" value="ENSLCAP00010007838.1"/>
    <property type="gene ID" value="ENSLCAG00010003579.1"/>
</dbReference>
<organism evidence="17 18">
    <name type="scientific">Lates calcarifer</name>
    <name type="common">Barramundi</name>
    <name type="synonym">Holocentrus calcarifer</name>
    <dbReference type="NCBI Taxonomy" id="8187"/>
    <lineage>
        <taxon>Eukaryota</taxon>
        <taxon>Metazoa</taxon>
        <taxon>Chordata</taxon>
        <taxon>Craniata</taxon>
        <taxon>Vertebrata</taxon>
        <taxon>Euteleostomi</taxon>
        <taxon>Actinopterygii</taxon>
        <taxon>Neopterygii</taxon>
        <taxon>Teleostei</taxon>
        <taxon>Neoteleostei</taxon>
        <taxon>Acanthomorphata</taxon>
        <taxon>Carangaria</taxon>
        <taxon>Carangaria incertae sedis</taxon>
        <taxon>Centropomidae</taxon>
        <taxon>Lates</taxon>
    </lineage>
</organism>
<reference evidence="17" key="3">
    <citation type="submission" date="2025-09" db="UniProtKB">
        <authorList>
            <consortium name="Ensembl"/>
        </authorList>
    </citation>
    <scope>IDENTIFICATION</scope>
</reference>
<dbReference type="FunFam" id="2.60.40.10:FF:000035">
    <property type="entry name" value="Contactin 1"/>
    <property type="match status" value="1"/>
</dbReference>
<keyword evidence="10" id="KW-0325">Glycoprotein</keyword>
<dbReference type="Pfam" id="PF07679">
    <property type="entry name" value="I-set"/>
    <property type="match status" value="3"/>
</dbReference>
<comment type="subunit">
    <text evidence="13">Interacts with PTPRG.</text>
</comment>
<dbReference type="Proteomes" id="UP000314980">
    <property type="component" value="Unassembled WGS sequence"/>
</dbReference>
<dbReference type="FunFam" id="2.60.40.10:FF:000044">
    <property type="entry name" value="Contactin 1"/>
    <property type="match status" value="1"/>
</dbReference>
<dbReference type="SMART" id="SM00409">
    <property type="entry name" value="IG"/>
    <property type="match status" value="6"/>
</dbReference>
<dbReference type="InterPro" id="IPR013098">
    <property type="entry name" value="Ig_I-set"/>
</dbReference>
<dbReference type="GeneTree" id="ENSGT00940000164786"/>
<proteinExistence type="inferred from homology"/>
<protein>
    <submittedName>
        <fullName evidence="17">Contactin 3a, tandem duplicate 1</fullName>
    </submittedName>
</protein>